<gene>
    <name evidence="6" type="ORF">AYI70_g6979</name>
</gene>
<evidence type="ECO:0000313" key="7">
    <source>
        <dbReference type="Proteomes" id="UP000187283"/>
    </source>
</evidence>
<dbReference type="SUPFAM" id="SSF52833">
    <property type="entry name" value="Thioredoxin-like"/>
    <property type="match status" value="2"/>
</dbReference>
<accession>A0A1R1XML2</accession>
<organism evidence="6 7">
    <name type="scientific">Smittium culicis</name>
    <dbReference type="NCBI Taxonomy" id="133412"/>
    <lineage>
        <taxon>Eukaryota</taxon>
        <taxon>Fungi</taxon>
        <taxon>Fungi incertae sedis</taxon>
        <taxon>Zoopagomycota</taxon>
        <taxon>Kickxellomycotina</taxon>
        <taxon>Harpellomycetes</taxon>
        <taxon>Harpellales</taxon>
        <taxon>Legeriomycetaceae</taxon>
        <taxon>Smittium</taxon>
    </lineage>
</organism>
<keyword evidence="1" id="KW-0479">Metal-binding</keyword>
<sequence length="251" mass="27479">MSSNLVSLTDEKELIDLLAQNFPIIIHFHASWAELSLRSKDVISALSRKNSSVKFVTIDADSFPDIVEAYNVEFVPSTLFVIGKALINSTTASSPTEINSFVSASLSNQLPSQKANTNGSISSNTMSNSSSEYKVSSASISSETKISLNQRLEKLINEKPVMVFIKGTPNVPRCGFSKKLINILKSNHISFGSFDILTDEDVRQGLKEFSNWPTFPQLYISGELIGGIDIVQEMIDNDEFIESIPASSISS</sequence>
<reference evidence="6 7" key="1">
    <citation type="submission" date="2017-01" db="EMBL/GenBank/DDBJ databases">
        <authorList>
            <person name="Mah S.A."/>
            <person name="Swanson W.J."/>
            <person name="Moy G.W."/>
            <person name="Vacquier V.D."/>
        </authorList>
    </citation>
    <scope>NUCLEOTIDE SEQUENCE [LARGE SCALE GENOMIC DNA]</scope>
    <source>
        <strain evidence="6 7">GSMNP</strain>
    </source>
</reference>
<dbReference type="InterPro" id="IPR004480">
    <property type="entry name" value="Monothiol_GRX-rel"/>
</dbReference>
<dbReference type="GO" id="GO:0015036">
    <property type="term" value="F:disulfide oxidoreductase activity"/>
    <property type="evidence" value="ECO:0007669"/>
    <property type="project" value="UniProtKB-ARBA"/>
</dbReference>
<feature type="domain" description="Glutaredoxin" evidence="5">
    <location>
        <begin position="161"/>
        <end position="225"/>
    </location>
</feature>
<dbReference type="CDD" id="cd03028">
    <property type="entry name" value="GRX_PICOT_like"/>
    <property type="match status" value="1"/>
</dbReference>
<keyword evidence="7" id="KW-1185">Reference proteome</keyword>
<evidence type="ECO:0000256" key="3">
    <source>
        <dbReference type="ARBA" id="ARBA00023014"/>
    </source>
</evidence>
<keyword evidence="2" id="KW-0408">Iron</keyword>
<dbReference type="PANTHER" id="PTHR10293">
    <property type="entry name" value="GLUTAREDOXIN FAMILY MEMBER"/>
    <property type="match status" value="1"/>
</dbReference>
<dbReference type="PROSITE" id="PS51354">
    <property type="entry name" value="GLUTAREDOXIN_2"/>
    <property type="match status" value="1"/>
</dbReference>
<protein>
    <submittedName>
        <fullName evidence="6">Glutaredoxin 3</fullName>
    </submittedName>
</protein>
<dbReference type="InterPro" id="IPR033658">
    <property type="entry name" value="GRX_PICOT-like"/>
</dbReference>
<dbReference type="GO" id="GO:0046872">
    <property type="term" value="F:metal ion binding"/>
    <property type="evidence" value="ECO:0007669"/>
    <property type="project" value="UniProtKB-KW"/>
</dbReference>
<dbReference type="InterPro" id="IPR013766">
    <property type="entry name" value="Thioredoxin_domain"/>
</dbReference>
<dbReference type="FunFam" id="3.40.30.10:FF:000012">
    <property type="entry name" value="Monothiol glutaredoxin"/>
    <property type="match status" value="1"/>
</dbReference>
<dbReference type="EMBL" id="LSSN01002528">
    <property type="protein sequence ID" value="OMJ15860.1"/>
    <property type="molecule type" value="Genomic_DNA"/>
</dbReference>
<dbReference type="PANTHER" id="PTHR10293:SF73">
    <property type="entry name" value="GLUTAREDOXIN-3"/>
    <property type="match status" value="1"/>
</dbReference>
<keyword evidence="3" id="KW-0411">Iron-sulfur</keyword>
<feature type="domain" description="Thioredoxin" evidence="4">
    <location>
        <begin position="16"/>
        <end position="102"/>
    </location>
</feature>
<name>A0A1R1XML2_9FUNG</name>
<evidence type="ECO:0000259" key="4">
    <source>
        <dbReference type="Pfam" id="PF00085"/>
    </source>
</evidence>
<dbReference type="GO" id="GO:0005829">
    <property type="term" value="C:cytosol"/>
    <property type="evidence" value="ECO:0007669"/>
    <property type="project" value="TreeGrafter"/>
</dbReference>
<dbReference type="InterPro" id="IPR036249">
    <property type="entry name" value="Thioredoxin-like_sf"/>
</dbReference>
<dbReference type="GO" id="GO:0006879">
    <property type="term" value="P:intracellular iron ion homeostasis"/>
    <property type="evidence" value="ECO:0007669"/>
    <property type="project" value="TreeGrafter"/>
</dbReference>
<dbReference type="Gene3D" id="3.40.30.10">
    <property type="entry name" value="Glutaredoxin"/>
    <property type="match status" value="2"/>
</dbReference>
<dbReference type="Pfam" id="PF00085">
    <property type="entry name" value="Thioredoxin"/>
    <property type="match status" value="1"/>
</dbReference>
<dbReference type="STRING" id="133412.A0A1R1XML2"/>
<comment type="caution">
    <text evidence="6">The sequence shown here is derived from an EMBL/GenBank/DDBJ whole genome shotgun (WGS) entry which is preliminary data.</text>
</comment>
<dbReference type="InterPro" id="IPR002109">
    <property type="entry name" value="Glutaredoxin"/>
</dbReference>
<dbReference type="NCBIfam" id="TIGR00365">
    <property type="entry name" value="Grx4 family monothiol glutaredoxin"/>
    <property type="match status" value="1"/>
</dbReference>
<dbReference type="OrthoDB" id="415696at2759"/>
<evidence type="ECO:0000259" key="5">
    <source>
        <dbReference type="Pfam" id="PF00462"/>
    </source>
</evidence>
<dbReference type="Pfam" id="PF00462">
    <property type="entry name" value="Glutaredoxin"/>
    <property type="match status" value="1"/>
</dbReference>
<dbReference type="AlphaFoldDB" id="A0A1R1XML2"/>
<dbReference type="GO" id="GO:0005634">
    <property type="term" value="C:nucleus"/>
    <property type="evidence" value="ECO:0007669"/>
    <property type="project" value="TreeGrafter"/>
</dbReference>
<evidence type="ECO:0000256" key="1">
    <source>
        <dbReference type="ARBA" id="ARBA00022723"/>
    </source>
</evidence>
<evidence type="ECO:0000313" key="6">
    <source>
        <dbReference type="EMBL" id="OMJ15860.1"/>
    </source>
</evidence>
<dbReference type="Proteomes" id="UP000187283">
    <property type="component" value="Unassembled WGS sequence"/>
</dbReference>
<proteinExistence type="predicted"/>
<dbReference type="GO" id="GO:0051536">
    <property type="term" value="F:iron-sulfur cluster binding"/>
    <property type="evidence" value="ECO:0007669"/>
    <property type="project" value="UniProtKB-KW"/>
</dbReference>
<evidence type="ECO:0000256" key="2">
    <source>
        <dbReference type="ARBA" id="ARBA00023004"/>
    </source>
</evidence>